<dbReference type="PANTHER" id="PTHR44472:SF1">
    <property type="entry name" value="DDB1 AND CUL4 ASSOCIATED FACTOR 4"/>
    <property type="match status" value="1"/>
</dbReference>
<dbReference type="GeneID" id="24101113"/>
<dbReference type="PANTHER" id="PTHR44472">
    <property type="entry name" value="DDB1- AND CUL4-ASSOCIATED FACTOR 4-RELATED"/>
    <property type="match status" value="1"/>
</dbReference>
<feature type="region of interest" description="Disordered" evidence="4">
    <location>
        <begin position="21"/>
        <end position="56"/>
    </location>
</feature>
<dbReference type="STRING" id="599839.J4GHG3"/>
<dbReference type="InterPro" id="IPR036322">
    <property type="entry name" value="WD40_repeat_dom_sf"/>
</dbReference>
<dbReference type="InParanoid" id="J4GHG3"/>
<keyword evidence="6" id="KW-1185">Reference proteome</keyword>
<sequence length="465" mass="51359">MPLQLPGYYWDEGKNRYFPLSKAGPAGRSSIQSDVRGERPGRTAYNTGVSEGSPHKRRRIEMTLPEGIWRARESSRLSYTSTRRRRCIHDIVASTIALTSRQHCHSITNAVLTAFHTGPTSHAYDEPYSFLIGDTSGWLHSLSGTGENLIHARELNIASSMTLNFKADIFYLFMALLACVEPPRLNRHAKLSFAILSPQSALQAPSLIMASHLPGPQIMDNSQSGQALHWVNPVSQLASRGYVAYIVKGAAKCGVFLPDIDTGRGFQVLETGSDVLAVHLKNHLVYTGARNGRVDRFDTRLHTSNRQGLLEDRFQRTTSAITHLSIVRERELLLSTIRGDLEMHDLRFLRKAPLMEFSGHVNAGLTKLGIAVDPSEDFLFAAGQDSRIRVWSLRSGRQLTAAQEDAPDPRSGVGDVSLPSHGRSAPVCAMQVTESERGMCLWAASGGKMYQYSLGQRGDLLAPIW</sequence>
<evidence type="ECO:0000256" key="3">
    <source>
        <dbReference type="PROSITE-ProRule" id="PRU00221"/>
    </source>
</evidence>
<dbReference type="InterPro" id="IPR015943">
    <property type="entry name" value="WD40/YVTN_repeat-like_dom_sf"/>
</dbReference>
<dbReference type="Proteomes" id="UP000006352">
    <property type="component" value="Unassembled WGS sequence"/>
</dbReference>
<feature type="region of interest" description="Disordered" evidence="4">
    <location>
        <begin position="400"/>
        <end position="423"/>
    </location>
</feature>
<dbReference type="Pfam" id="PF23761">
    <property type="entry name" value="Beta-prop_DCAF4"/>
    <property type="match status" value="1"/>
</dbReference>
<reference evidence="5 6" key="1">
    <citation type="journal article" date="2012" name="Appl. Environ. Microbiol.">
        <title>Short-read sequencing for genomic analysis of the brown rot fungus Fibroporia radiculosa.</title>
        <authorList>
            <person name="Tang J.D."/>
            <person name="Perkins A.D."/>
            <person name="Sonstegard T.S."/>
            <person name="Schroeder S.G."/>
            <person name="Burgess S.C."/>
            <person name="Diehl S.V."/>
        </authorList>
    </citation>
    <scope>NUCLEOTIDE SEQUENCE [LARGE SCALE GENOMIC DNA]</scope>
    <source>
        <strain evidence="5 6">TFFH 294</strain>
    </source>
</reference>
<evidence type="ECO:0000313" key="6">
    <source>
        <dbReference type="Proteomes" id="UP000006352"/>
    </source>
</evidence>
<proteinExistence type="predicted"/>
<dbReference type="EMBL" id="HE797249">
    <property type="protein sequence ID" value="CCM06213.1"/>
    <property type="molecule type" value="Genomic_DNA"/>
</dbReference>
<evidence type="ECO:0000256" key="4">
    <source>
        <dbReference type="SAM" id="MobiDB-lite"/>
    </source>
</evidence>
<dbReference type="SUPFAM" id="SSF50978">
    <property type="entry name" value="WD40 repeat-like"/>
    <property type="match status" value="1"/>
</dbReference>
<name>J4GHG3_9APHY</name>
<protein>
    <submittedName>
        <fullName evidence="5">Uncharacterized protein</fullName>
    </submittedName>
</protein>
<gene>
    <name evidence="5" type="ORF">FIBRA_08458</name>
</gene>
<evidence type="ECO:0000256" key="2">
    <source>
        <dbReference type="ARBA" id="ARBA00022737"/>
    </source>
</evidence>
<dbReference type="Gene3D" id="2.130.10.10">
    <property type="entry name" value="YVTN repeat-like/Quinoprotein amine dehydrogenase"/>
    <property type="match status" value="1"/>
</dbReference>
<keyword evidence="1 3" id="KW-0853">WD repeat</keyword>
<dbReference type="InterPro" id="IPR001680">
    <property type="entry name" value="WD40_rpt"/>
</dbReference>
<accession>J4GHG3</accession>
<keyword evidence="2" id="KW-0677">Repeat</keyword>
<dbReference type="InterPro" id="IPR052254">
    <property type="entry name" value="CUL4-DDB1_E3_ligase_receptor"/>
</dbReference>
<feature type="repeat" description="WD" evidence="3">
    <location>
        <begin position="370"/>
        <end position="401"/>
    </location>
</feature>
<dbReference type="RefSeq" id="XP_012185496.1">
    <property type="nucleotide sequence ID" value="XM_012330106.1"/>
</dbReference>
<evidence type="ECO:0000313" key="5">
    <source>
        <dbReference type="EMBL" id="CCM06213.1"/>
    </source>
</evidence>
<organism evidence="5 6">
    <name type="scientific">Fibroporia radiculosa</name>
    <dbReference type="NCBI Taxonomy" id="599839"/>
    <lineage>
        <taxon>Eukaryota</taxon>
        <taxon>Fungi</taxon>
        <taxon>Dikarya</taxon>
        <taxon>Basidiomycota</taxon>
        <taxon>Agaricomycotina</taxon>
        <taxon>Agaricomycetes</taxon>
        <taxon>Polyporales</taxon>
        <taxon>Fibroporiaceae</taxon>
        <taxon>Fibroporia</taxon>
    </lineage>
</organism>
<dbReference type="OrthoDB" id="128867at2759"/>
<dbReference type="PROSITE" id="PS50082">
    <property type="entry name" value="WD_REPEATS_2"/>
    <property type="match status" value="1"/>
</dbReference>
<evidence type="ECO:0000256" key="1">
    <source>
        <dbReference type="ARBA" id="ARBA00022574"/>
    </source>
</evidence>
<dbReference type="AlphaFoldDB" id="J4GHG3"/>
<dbReference type="HOGENOM" id="CLU_049928_0_0_1"/>